<reference evidence="1 2" key="1">
    <citation type="submission" date="2023-05" db="EMBL/GenBank/DDBJ databases">
        <title>B98-5 Cell Line De Novo Hybrid Assembly: An Optical Mapping Approach.</title>
        <authorList>
            <person name="Kananen K."/>
            <person name="Auerbach J.A."/>
            <person name="Kautto E."/>
            <person name="Blachly J.S."/>
        </authorList>
    </citation>
    <scope>NUCLEOTIDE SEQUENCE [LARGE SCALE GENOMIC DNA]</scope>
    <source>
        <strain evidence="1">B95-8</strain>
        <tissue evidence="1">Cell line</tissue>
    </source>
</reference>
<evidence type="ECO:0000313" key="1">
    <source>
        <dbReference type="EMBL" id="KAK2104895.1"/>
    </source>
</evidence>
<keyword evidence="2" id="KW-1185">Reference proteome</keyword>
<name>A0ABQ9V767_SAGOE</name>
<gene>
    <name evidence="1" type="ORF">P7K49_018751</name>
</gene>
<accession>A0ABQ9V767</accession>
<evidence type="ECO:0000313" key="2">
    <source>
        <dbReference type="Proteomes" id="UP001266305"/>
    </source>
</evidence>
<proteinExistence type="predicted"/>
<organism evidence="1 2">
    <name type="scientific">Saguinus oedipus</name>
    <name type="common">Cotton-top tamarin</name>
    <name type="synonym">Oedipomidas oedipus</name>
    <dbReference type="NCBI Taxonomy" id="9490"/>
    <lineage>
        <taxon>Eukaryota</taxon>
        <taxon>Metazoa</taxon>
        <taxon>Chordata</taxon>
        <taxon>Craniata</taxon>
        <taxon>Vertebrata</taxon>
        <taxon>Euteleostomi</taxon>
        <taxon>Mammalia</taxon>
        <taxon>Eutheria</taxon>
        <taxon>Euarchontoglires</taxon>
        <taxon>Primates</taxon>
        <taxon>Haplorrhini</taxon>
        <taxon>Platyrrhini</taxon>
        <taxon>Cebidae</taxon>
        <taxon>Callitrichinae</taxon>
        <taxon>Saguinus</taxon>
    </lineage>
</organism>
<dbReference type="Proteomes" id="UP001266305">
    <property type="component" value="Unassembled WGS sequence"/>
</dbReference>
<comment type="caution">
    <text evidence="1">The sequence shown here is derived from an EMBL/GenBank/DDBJ whole genome shotgun (WGS) entry which is preliminary data.</text>
</comment>
<protein>
    <submittedName>
        <fullName evidence="1">Uncharacterized protein</fullName>
    </submittedName>
</protein>
<dbReference type="EMBL" id="JASSZA010000008">
    <property type="protein sequence ID" value="KAK2104895.1"/>
    <property type="molecule type" value="Genomic_DNA"/>
</dbReference>
<sequence>MQHPPSVTTVIAHQRLAGLSRVILAGICQAMAVRQQLQLDASHPEGFLPHRTGLLAGRLQQLGPWTSVTISGTAPGVSPAQRLQGGQMFRMMLKPLKAMSLASDLLAESSTSTTMNEGCAA</sequence>